<keyword evidence="5 12" id="KW-0812">Transmembrane</keyword>
<dbReference type="Proteomes" id="UP000286715">
    <property type="component" value="Unassembled WGS sequence"/>
</dbReference>
<dbReference type="PANTHER" id="PTHR32552">
    <property type="entry name" value="FERRICHROME IRON RECEPTOR-RELATED"/>
    <property type="match status" value="1"/>
</dbReference>
<dbReference type="EMBL" id="BHZE01000013">
    <property type="protein sequence ID" value="GCD77947.1"/>
    <property type="molecule type" value="Genomic_DNA"/>
</dbReference>
<evidence type="ECO:0000259" key="15">
    <source>
        <dbReference type="Pfam" id="PF07715"/>
    </source>
</evidence>
<comment type="subcellular location">
    <subcellularLocation>
        <location evidence="1 12">Cell outer membrane</location>
        <topology evidence="1 12">Multi-pass membrane protein</topology>
    </subcellularLocation>
</comment>
<dbReference type="Gene3D" id="2.170.130.10">
    <property type="entry name" value="TonB-dependent receptor, plug domain"/>
    <property type="match status" value="1"/>
</dbReference>
<dbReference type="PROSITE" id="PS52016">
    <property type="entry name" value="TONB_DEPENDENT_REC_3"/>
    <property type="match status" value="1"/>
</dbReference>
<evidence type="ECO:0000256" key="6">
    <source>
        <dbReference type="ARBA" id="ARBA00022729"/>
    </source>
</evidence>
<feature type="domain" description="TonB-dependent receptor-like beta-barrel" evidence="14">
    <location>
        <begin position="320"/>
        <end position="742"/>
    </location>
</feature>
<keyword evidence="11 12" id="KW-0998">Cell outer membrane</keyword>
<dbReference type="SUPFAM" id="SSF56935">
    <property type="entry name" value="Porins"/>
    <property type="match status" value="1"/>
</dbReference>
<evidence type="ECO:0000256" key="10">
    <source>
        <dbReference type="ARBA" id="ARBA00023136"/>
    </source>
</evidence>
<proteinExistence type="inferred from homology"/>
<keyword evidence="3 12" id="KW-1134">Transmembrane beta strand</keyword>
<evidence type="ECO:0000313" key="17">
    <source>
        <dbReference type="Proteomes" id="UP000286715"/>
    </source>
</evidence>
<dbReference type="InterPro" id="IPR000531">
    <property type="entry name" value="Beta-barrel_TonB"/>
</dbReference>
<feature type="domain" description="TonB-dependent receptor plug" evidence="15">
    <location>
        <begin position="106"/>
        <end position="214"/>
    </location>
</feature>
<dbReference type="GO" id="GO:0015344">
    <property type="term" value="F:siderophore uptake transmembrane transporter activity"/>
    <property type="evidence" value="ECO:0007669"/>
    <property type="project" value="TreeGrafter"/>
</dbReference>
<dbReference type="InterPro" id="IPR012910">
    <property type="entry name" value="Plug_dom"/>
</dbReference>
<evidence type="ECO:0000256" key="5">
    <source>
        <dbReference type="ARBA" id="ARBA00022692"/>
    </source>
</evidence>
<evidence type="ECO:0000256" key="12">
    <source>
        <dbReference type="PROSITE-ProRule" id="PRU01360"/>
    </source>
</evidence>
<keyword evidence="9 13" id="KW-0798">TonB box</keyword>
<keyword evidence="4" id="KW-0410">Iron transport</keyword>
<sequence length="776" mass="87521">MAFFGFFSTASAQSGLCLVIRDAANGRPLEGVSVFVPSTGERLPSDYEGKACLNKVFRTAQVILEADGYRVLTTQITWSKSNIQLLMTPLMEYLSAVDVSAYRALSTTPVAQTRIEKAELTKLNDGRDIPVVLENVPGVVSFSDAGAGIGYTGLRIRGSDPTRINVTVNGVTINDAESQGVFWVNMPDLISSAQSAQIQRGVGTSVNGPGAFGASINIETDQPRREAYAEGILGAGSFNTRRLTAKFGTGVLKDRWVLDGRISRIQSNGYIDRATSNLQAWMFNLHWLGEKTSVRLVSFGGQEITYQAWYGIDSASIGLYGRKFNFAGVKYNDQWEPVDFYRDEVDNYRQQHYQLHVRHAFNDTWSAHFTANYTRGAGFYEQFRQNDRLSRYNLPPMLMGADTVHRTDLVRRLWLDNDLYVASATLRYENAGWNVVGGLSYYDYLGDHFGEIIWARYSGVLNPYQRFYFNDARKRDYTAFVRTDYQLNDKWFLYGDLQYRLVTYTGQGIDRNQNVINVNDRLPFFNPKAGLYYKMAKGLDVYGSVAVAHREPARRDYLENTELPKPEQLIDYELGARWQSGTFYMEANAFYMDYYNQLVVTGELTDVGFALRRNVGRSYRTGVELATTYKKGNWEAFANASLSQHKNIDWKEAFNDTTIIALGNTPIALSAGEIVQAGLTYHLVKGISASLIHRFVGRQYLDNTGNRALSLNPYQVTDARITAQIPAKWCKELSINLFVNNLFSSLYASNGYVYEGVAFIFPQATRNWLLNITIGF</sequence>
<evidence type="ECO:0000256" key="3">
    <source>
        <dbReference type="ARBA" id="ARBA00022452"/>
    </source>
</evidence>
<evidence type="ECO:0000256" key="2">
    <source>
        <dbReference type="ARBA" id="ARBA00022448"/>
    </source>
</evidence>
<evidence type="ECO:0000256" key="9">
    <source>
        <dbReference type="ARBA" id="ARBA00023077"/>
    </source>
</evidence>
<evidence type="ECO:0000256" key="8">
    <source>
        <dbReference type="ARBA" id="ARBA00023065"/>
    </source>
</evidence>
<evidence type="ECO:0000256" key="11">
    <source>
        <dbReference type="ARBA" id="ARBA00023237"/>
    </source>
</evidence>
<dbReference type="InterPro" id="IPR037066">
    <property type="entry name" value="Plug_dom_sf"/>
</dbReference>
<evidence type="ECO:0000259" key="14">
    <source>
        <dbReference type="Pfam" id="PF00593"/>
    </source>
</evidence>
<organism evidence="16 17">
    <name type="scientific">Thermaurantimonas aggregans</name>
    <dbReference type="NCBI Taxonomy" id="2173829"/>
    <lineage>
        <taxon>Bacteria</taxon>
        <taxon>Pseudomonadati</taxon>
        <taxon>Bacteroidota</taxon>
        <taxon>Flavobacteriia</taxon>
        <taxon>Flavobacteriales</taxon>
        <taxon>Schleiferiaceae</taxon>
        <taxon>Thermaurantimonas</taxon>
    </lineage>
</organism>
<dbReference type="Pfam" id="PF00593">
    <property type="entry name" value="TonB_dep_Rec_b-barrel"/>
    <property type="match status" value="1"/>
</dbReference>
<dbReference type="GO" id="GO:0009279">
    <property type="term" value="C:cell outer membrane"/>
    <property type="evidence" value="ECO:0007669"/>
    <property type="project" value="UniProtKB-SubCell"/>
</dbReference>
<dbReference type="Pfam" id="PF07715">
    <property type="entry name" value="Plug"/>
    <property type="match status" value="1"/>
</dbReference>
<keyword evidence="16" id="KW-0675">Receptor</keyword>
<dbReference type="AlphaFoldDB" id="A0A401XLQ9"/>
<evidence type="ECO:0000256" key="4">
    <source>
        <dbReference type="ARBA" id="ARBA00022496"/>
    </source>
</evidence>
<comment type="caution">
    <text evidence="16">The sequence shown here is derived from an EMBL/GenBank/DDBJ whole genome shotgun (WGS) entry which is preliminary data.</text>
</comment>
<reference evidence="16 17" key="1">
    <citation type="submission" date="2018-11" db="EMBL/GenBank/DDBJ databases">
        <title>Schleiferia aggregans sp. nov., a moderately thermophilic heterotrophic bacterium isolated from microbial mats at a terrestrial hot spring.</title>
        <authorList>
            <person name="Iino T."/>
            <person name="Ohkuma M."/>
            <person name="Haruta S."/>
        </authorList>
    </citation>
    <scope>NUCLEOTIDE SEQUENCE [LARGE SCALE GENOMIC DNA]</scope>
    <source>
        <strain evidence="16 17">LA</strain>
    </source>
</reference>
<protein>
    <submittedName>
        <fullName evidence="16">TonB-dependent receptor</fullName>
    </submittedName>
</protein>
<dbReference type="PANTHER" id="PTHR32552:SF68">
    <property type="entry name" value="FERRICHROME OUTER MEMBRANE TRANSPORTER_PHAGE RECEPTOR"/>
    <property type="match status" value="1"/>
</dbReference>
<dbReference type="SUPFAM" id="SSF49464">
    <property type="entry name" value="Carboxypeptidase regulatory domain-like"/>
    <property type="match status" value="1"/>
</dbReference>
<dbReference type="InterPro" id="IPR039426">
    <property type="entry name" value="TonB-dep_rcpt-like"/>
</dbReference>
<accession>A0A401XLQ9</accession>
<evidence type="ECO:0000313" key="16">
    <source>
        <dbReference type="EMBL" id="GCD77947.1"/>
    </source>
</evidence>
<comment type="similarity">
    <text evidence="12 13">Belongs to the TonB-dependent receptor family.</text>
</comment>
<dbReference type="InterPro" id="IPR036942">
    <property type="entry name" value="Beta-barrel_TonB_sf"/>
</dbReference>
<evidence type="ECO:0000256" key="1">
    <source>
        <dbReference type="ARBA" id="ARBA00004571"/>
    </source>
</evidence>
<evidence type="ECO:0000256" key="7">
    <source>
        <dbReference type="ARBA" id="ARBA00023004"/>
    </source>
</evidence>
<keyword evidence="7" id="KW-0408">Iron</keyword>
<dbReference type="InterPro" id="IPR008969">
    <property type="entry name" value="CarboxyPept-like_regulatory"/>
</dbReference>
<keyword evidence="10 12" id="KW-0472">Membrane</keyword>
<keyword evidence="8" id="KW-0406">Ion transport</keyword>
<name>A0A401XLQ9_9FLAO</name>
<keyword evidence="2 12" id="KW-0813">Transport</keyword>
<dbReference type="Gene3D" id="2.40.170.20">
    <property type="entry name" value="TonB-dependent receptor, beta-barrel domain"/>
    <property type="match status" value="1"/>
</dbReference>
<keyword evidence="6" id="KW-0732">Signal</keyword>
<gene>
    <name evidence="16" type="ORF">JCM31826_14290</name>
</gene>
<keyword evidence="17" id="KW-1185">Reference proteome</keyword>
<evidence type="ECO:0000256" key="13">
    <source>
        <dbReference type="RuleBase" id="RU003357"/>
    </source>
</evidence>